<keyword evidence="2" id="KW-1185">Reference proteome</keyword>
<protein>
    <recommendedName>
        <fullName evidence="3">Outer membrane protein beta-barrel domain-containing protein</fullName>
    </recommendedName>
</protein>
<evidence type="ECO:0000313" key="1">
    <source>
        <dbReference type="EMBL" id="BBE31856.1"/>
    </source>
</evidence>
<gene>
    <name evidence="1" type="ORF">OSSY52_19970</name>
</gene>
<sequence length="177" mass="20233">MKKIFLFIIISFTIFNFSKIFFNYSYEVTQSATSAITNFDTNLKADYIGGRISYLVPTEDSNEIYFGPYFGFFYNNFKDTMLNLYNPKIGTISYSLGLNVVYKGKIIENINYSIIAYGGVHSEDNLVSFSTEVLVGGGLNIGIFHLSSSYETRYYKSNDDYTIINYIPVFLGVELQF</sequence>
<dbReference type="InParanoid" id="A0A7G1G8U5"/>
<dbReference type="EMBL" id="AP018712">
    <property type="protein sequence ID" value="BBE31856.1"/>
    <property type="molecule type" value="Genomic_DNA"/>
</dbReference>
<evidence type="ECO:0000313" key="2">
    <source>
        <dbReference type="Proteomes" id="UP000516361"/>
    </source>
</evidence>
<reference evidence="1 2" key="1">
    <citation type="submission" date="2018-06" db="EMBL/GenBank/DDBJ databases">
        <title>Genome sequencing of Oceanotoga sp. sy52.</title>
        <authorList>
            <person name="Mori K."/>
        </authorList>
    </citation>
    <scope>NUCLEOTIDE SEQUENCE [LARGE SCALE GENOMIC DNA]</scope>
    <source>
        <strain evidence="2">sy52</strain>
    </source>
</reference>
<name>A0A7G1G8U5_9BACT</name>
<dbReference type="AlphaFoldDB" id="A0A7G1G8U5"/>
<accession>A0A7G1G8U5</accession>
<evidence type="ECO:0008006" key="3">
    <source>
        <dbReference type="Google" id="ProtNLM"/>
    </source>
</evidence>
<dbReference type="RefSeq" id="WP_190614672.1">
    <property type="nucleotide sequence ID" value="NZ_AP018712.1"/>
</dbReference>
<dbReference type="Proteomes" id="UP000516361">
    <property type="component" value="Chromosome"/>
</dbReference>
<dbReference type="KEGG" id="ocy:OSSY52_19970"/>
<proteinExistence type="predicted"/>
<organism evidence="1 2">
    <name type="scientific">Tepiditoga spiralis</name>
    <dbReference type="NCBI Taxonomy" id="2108365"/>
    <lineage>
        <taxon>Bacteria</taxon>
        <taxon>Thermotogati</taxon>
        <taxon>Thermotogota</taxon>
        <taxon>Thermotogae</taxon>
        <taxon>Petrotogales</taxon>
        <taxon>Petrotogaceae</taxon>
        <taxon>Tepiditoga</taxon>
    </lineage>
</organism>